<evidence type="ECO:0000313" key="1">
    <source>
        <dbReference type="Proteomes" id="UP000046395"/>
    </source>
</evidence>
<evidence type="ECO:0000313" key="2">
    <source>
        <dbReference type="WBParaSite" id="TMUE_0000001322.1"/>
    </source>
</evidence>
<accession>A0A5S6Q2X8</accession>
<reference evidence="1" key="1">
    <citation type="submission" date="2013-11" db="EMBL/GenBank/DDBJ databases">
        <authorList>
            <person name="Aslett M."/>
        </authorList>
    </citation>
    <scope>NUCLEOTIDE SEQUENCE [LARGE SCALE GENOMIC DNA]</scope>
    <source>
        <strain evidence="1">Edinburgh</strain>
    </source>
</reference>
<dbReference type="AlphaFoldDB" id="A0A5S6Q2X8"/>
<dbReference type="WBParaSite" id="TMUE_3000012737.1">
    <property type="protein sequence ID" value="TMUE_3000012737.1"/>
    <property type="gene ID" value="WBGene00301682"/>
</dbReference>
<evidence type="ECO:0000313" key="3">
    <source>
        <dbReference type="WBParaSite" id="TMUE_3000012737.1"/>
    </source>
</evidence>
<dbReference type="WBParaSite" id="TMUE_0000001322.1">
    <property type="protein sequence ID" value="TMUE_0000001322.1"/>
    <property type="gene ID" value="WBGene00297224"/>
</dbReference>
<name>A0A5S6Q2X8_TRIMR</name>
<organism evidence="1 2">
    <name type="scientific">Trichuris muris</name>
    <name type="common">Mouse whipworm</name>
    <dbReference type="NCBI Taxonomy" id="70415"/>
    <lineage>
        <taxon>Eukaryota</taxon>
        <taxon>Metazoa</taxon>
        <taxon>Ecdysozoa</taxon>
        <taxon>Nematoda</taxon>
        <taxon>Enoplea</taxon>
        <taxon>Dorylaimia</taxon>
        <taxon>Trichinellida</taxon>
        <taxon>Trichuridae</taxon>
        <taxon>Trichuris</taxon>
    </lineage>
</organism>
<protein>
    <submittedName>
        <fullName evidence="2 3">Uncharacterized protein</fullName>
    </submittedName>
</protein>
<sequence>MLAFALPARDKCDALTERVSYFCYCICLAWRRRGADVCVSSESISSVVYVCRLSHTFAKERLRHVESQLSEFFE</sequence>
<reference evidence="1" key="2">
    <citation type="submission" date="2014-03" db="EMBL/GenBank/DDBJ databases">
        <title>The whipworm genome and dual-species transcriptomics of an intimate host-pathogen interaction.</title>
        <authorList>
            <person name="Foth B.J."/>
            <person name="Tsai I.J."/>
            <person name="Reid A.J."/>
            <person name="Bancroft A.J."/>
            <person name="Nichol S."/>
            <person name="Tracey A."/>
            <person name="Holroyd N."/>
            <person name="Cotton J.A."/>
            <person name="Stanley E.J."/>
            <person name="Zarowiecki M."/>
            <person name="Liu J.Z."/>
            <person name="Huckvale T."/>
            <person name="Cooper P.J."/>
            <person name="Grencis R.K."/>
            <person name="Berriman M."/>
        </authorList>
    </citation>
    <scope>NUCLEOTIDE SEQUENCE [LARGE SCALE GENOMIC DNA]</scope>
    <source>
        <strain evidence="1">Edinburgh</strain>
    </source>
</reference>
<reference evidence="2 3" key="3">
    <citation type="submission" date="2019-12" db="UniProtKB">
        <authorList>
            <consortium name="WormBaseParasite"/>
        </authorList>
    </citation>
    <scope>IDENTIFICATION</scope>
</reference>
<keyword evidence="1" id="KW-1185">Reference proteome</keyword>
<dbReference type="Proteomes" id="UP000046395">
    <property type="component" value="Unassembled WGS sequence"/>
</dbReference>
<proteinExistence type="predicted"/>